<keyword evidence="2" id="KW-0732">Signal</keyword>
<dbReference type="GO" id="GO:0052689">
    <property type="term" value="F:carboxylic ester hydrolase activity"/>
    <property type="evidence" value="ECO:0007669"/>
    <property type="project" value="TreeGrafter"/>
</dbReference>
<dbReference type="Pfam" id="PF02129">
    <property type="entry name" value="Peptidase_S15"/>
    <property type="match status" value="1"/>
</dbReference>
<dbReference type="PROSITE" id="PS00708">
    <property type="entry name" value="PRO_ENDOPEP_SER"/>
    <property type="match status" value="1"/>
</dbReference>
<dbReference type="EMBL" id="ALWO02000023">
    <property type="protein sequence ID" value="EOZ98614.1"/>
    <property type="molecule type" value="Genomic_DNA"/>
</dbReference>
<evidence type="ECO:0000256" key="2">
    <source>
        <dbReference type="SAM" id="SignalP"/>
    </source>
</evidence>
<evidence type="ECO:0000256" key="1">
    <source>
        <dbReference type="ARBA" id="ARBA00022801"/>
    </source>
</evidence>
<comment type="caution">
    <text evidence="4">The sequence shown here is derived from an EMBL/GenBank/DDBJ whole genome shotgun (WGS) entry which is preliminary data.</text>
</comment>
<dbReference type="GO" id="GO:0006508">
    <property type="term" value="P:proteolysis"/>
    <property type="evidence" value="ECO:0007669"/>
    <property type="project" value="InterPro"/>
</dbReference>
<name>S2DI17_INDAL</name>
<dbReference type="InterPro" id="IPR000383">
    <property type="entry name" value="Xaa-Pro-like_dom"/>
</dbReference>
<dbReference type="Proteomes" id="UP000006073">
    <property type="component" value="Unassembled WGS sequence"/>
</dbReference>
<proteinExistence type="predicted"/>
<dbReference type="PANTHER" id="PTHR43265">
    <property type="entry name" value="ESTERASE ESTD"/>
    <property type="match status" value="1"/>
</dbReference>
<reference evidence="4 5" key="1">
    <citation type="journal article" date="2013" name="Genome Announc.">
        <title>Draft Genome Sequence of Indibacter alkaliphilus Strain LW1T, Isolated from Lonar Lake, a Haloalkaline Lake in the Buldana District of Maharashtra, India.</title>
        <authorList>
            <person name="Singh A."/>
            <person name="Kumar Jangir P."/>
            <person name="Sharma R."/>
            <person name="Singh A."/>
            <person name="Kumar Pinnaka A."/>
            <person name="Shivaji S."/>
        </authorList>
    </citation>
    <scope>NUCLEOTIDE SEQUENCE [LARGE SCALE GENOMIC DNA]</scope>
    <source>
        <strain evidence="5">CCUG 57479 / KCTC 22604 / LW1</strain>
    </source>
</reference>
<accession>S2DI17</accession>
<dbReference type="InterPro" id="IPR053145">
    <property type="entry name" value="AB_hydrolase_Est10"/>
</dbReference>
<evidence type="ECO:0000313" key="5">
    <source>
        <dbReference type="Proteomes" id="UP000006073"/>
    </source>
</evidence>
<dbReference type="InterPro" id="IPR029058">
    <property type="entry name" value="AB_hydrolase_fold"/>
</dbReference>
<feature type="signal peptide" evidence="2">
    <location>
        <begin position="1"/>
        <end position="19"/>
    </location>
</feature>
<feature type="chain" id="PRO_5004496091" description="Xaa-Pro dipeptidyl-peptidase-like domain-containing protein" evidence="2">
    <location>
        <begin position="20"/>
        <end position="469"/>
    </location>
</feature>
<keyword evidence="1" id="KW-0378">Hydrolase</keyword>
<dbReference type="eggNOG" id="COG1073">
    <property type="taxonomic scope" value="Bacteria"/>
</dbReference>
<dbReference type="Gene3D" id="3.40.50.1820">
    <property type="entry name" value="alpha/beta hydrolase"/>
    <property type="match status" value="1"/>
</dbReference>
<dbReference type="GO" id="GO:0004252">
    <property type="term" value="F:serine-type endopeptidase activity"/>
    <property type="evidence" value="ECO:0007669"/>
    <property type="project" value="InterPro"/>
</dbReference>
<sequence length="469" mass="52712">MRKIILFLFVSMMFCFPMAYGQSLEGSWEGVLDVMGSKLPLVFKFEKADQNWSGFMDSPSQGAKDIPLSKVLFEDNMLIFEHSAANIIYEGIMVGEQVSGNFKQAGMSFPLDLKRKNSTAESNDMGFSRPQTPKEPFDYESKNVSFSNEEVGINLSGTLTIPHGDGPFPALILVSGSGPQDRNSSIFDHEPFWVLADFFSSNGVLVLRYDERGVGESEGDFSAATSEDFKNDAQHAISFLRTLDIVDPDKIGMLGHSEGGMIAWMMAAEAQESPLDFVISLAGPVIAIPELMAKQTEDISRSTGNPKELVERQVSLNTRFYQLIKRSEDEKEVKAQIPDLVDEIVNSYELSEEIKKQQRAAMIATFENSINPWFMFFMKYEAESDIKNIEIPVFAAFGGKDLQVNAAQNGNRLLELFKDRENLLELKVYDDLNHLFQKAETGAVSEYQQIEESFNQQVMDDILNFIKNR</sequence>
<dbReference type="SUPFAM" id="SSF53474">
    <property type="entry name" value="alpha/beta-Hydrolases"/>
    <property type="match status" value="1"/>
</dbReference>
<dbReference type="STRING" id="1189612.A33Q_1268"/>
<dbReference type="AlphaFoldDB" id="S2DI17"/>
<feature type="domain" description="Xaa-Pro dipeptidyl-peptidase-like" evidence="3">
    <location>
        <begin position="152"/>
        <end position="402"/>
    </location>
</feature>
<keyword evidence="5" id="KW-1185">Reference proteome</keyword>
<dbReference type="RefSeq" id="WP_009032582.1">
    <property type="nucleotide sequence ID" value="NZ_ALWO02000023.1"/>
</dbReference>
<evidence type="ECO:0000259" key="3">
    <source>
        <dbReference type="Pfam" id="PF02129"/>
    </source>
</evidence>
<dbReference type="OrthoDB" id="9809549at2"/>
<dbReference type="InterPro" id="IPR002471">
    <property type="entry name" value="Pept_S9_AS"/>
</dbReference>
<dbReference type="PANTHER" id="PTHR43265:SF1">
    <property type="entry name" value="ESTERASE ESTD"/>
    <property type="match status" value="1"/>
</dbReference>
<protein>
    <recommendedName>
        <fullName evidence="3">Xaa-Pro dipeptidyl-peptidase-like domain-containing protein</fullName>
    </recommendedName>
</protein>
<organism evidence="4 5">
    <name type="scientific">Indibacter alkaliphilus (strain CCUG 57479 / KCTC 22604 / LW1)</name>
    <dbReference type="NCBI Taxonomy" id="1189612"/>
    <lineage>
        <taxon>Bacteria</taxon>
        <taxon>Pseudomonadati</taxon>
        <taxon>Bacteroidota</taxon>
        <taxon>Cytophagia</taxon>
        <taxon>Cytophagales</taxon>
        <taxon>Cyclobacteriaceae</taxon>
    </lineage>
</organism>
<gene>
    <name evidence="4" type="ORF">A33Q_1268</name>
</gene>
<evidence type="ECO:0000313" key="4">
    <source>
        <dbReference type="EMBL" id="EOZ98614.1"/>
    </source>
</evidence>